<gene>
    <name evidence="1" type="ORF">PBY51_016264</name>
</gene>
<sequence length="118" mass="13240">MANSSALPELPQESIDEALQLNKDLEKVIKAVEDISLQLTWMGYDMVALRTSPELGTSMQKLEAAYYECRAIICGDRREPKSDMQTQLRQCDLIVCVGHPDKMPPLKSHEALKQQPPA</sequence>
<evidence type="ECO:0000313" key="2">
    <source>
        <dbReference type="Proteomes" id="UP001346869"/>
    </source>
</evidence>
<dbReference type="Pfam" id="PF15191">
    <property type="entry name" value="Synaptonemal_3"/>
    <property type="match status" value="1"/>
</dbReference>
<name>A0AAN7XMX6_ELEMC</name>
<dbReference type="InterPro" id="IPR028145">
    <property type="entry name" value="Synaptonemal_3"/>
</dbReference>
<evidence type="ECO:0008006" key="3">
    <source>
        <dbReference type="Google" id="ProtNLM"/>
    </source>
</evidence>
<protein>
    <recommendedName>
        <fullName evidence="3">Synaptonemal complex central element protein 3</fullName>
    </recommendedName>
</protein>
<accession>A0AAN7XMX6</accession>
<dbReference type="AlphaFoldDB" id="A0AAN7XMX6"/>
<dbReference type="Proteomes" id="UP001346869">
    <property type="component" value="Unassembled WGS sequence"/>
</dbReference>
<dbReference type="PANTHER" id="PTHR36686:SF1">
    <property type="entry name" value="SYNAPTONEMAL COMPLEX CENTRAL ELEMENT PROTEIN 3"/>
    <property type="match status" value="1"/>
</dbReference>
<comment type="caution">
    <text evidence="1">The sequence shown here is derived from an EMBL/GenBank/DDBJ whole genome shotgun (WGS) entry which is preliminary data.</text>
</comment>
<reference evidence="1 2" key="1">
    <citation type="journal article" date="2023" name="Genes (Basel)">
        <title>Chromosome-Level Genome Assembly and Circadian Gene Repertoire of the Patagonia Blennie Eleginops maclovinus-The Closest Ancestral Proxy of Antarctic Cryonotothenioids.</title>
        <authorList>
            <person name="Cheng C.C."/>
            <person name="Rivera-Colon A.G."/>
            <person name="Minhas B.F."/>
            <person name="Wilson L."/>
            <person name="Rayamajhi N."/>
            <person name="Vargas-Chacoff L."/>
            <person name="Catchen J.M."/>
        </authorList>
    </citation>
    <scope>NUCLEOTIDE SEQUENCE [LARGE SCALE GENOMIC DNA]</scope>
    <source>
        <strain evidence="1">JMC-PN-2008</strain>
    </source>
</reference>
<dbReference type="GO" id="GO:0007283">
    <property type="term" value="P:spermatogenesis"/>
    <property type="evidence" value="ECO:0007669"/>
    <property type="project" value="InterPro"/>
</dbReference>
<proteinExistence type="predicted"/>
<reference evidence="1 2" key="2">
    <citation type="journal article" date="2023" name="Mol. Biol. Evol.">
        <title>Genomics of Secondarily Temperate Adaptation in the Only Non-Antarctic Icefish.</title>
        <authorList>
            <person name="Rivera-Colon A.G."/>
            <person name="Rayamajhi N."/>
            <person name="Minhas B.F."/>
            <person name="Madrigal G."/>
            <person name="Bilyk K.T."/>
            <person name="Yoon V."/>
            <person name="Hune M."/>
            <person name="Gregory S."/>
            <person name="Cheng C.H.C."/>
            <person name="Catchen J.M."/>
        </authorList>
    </citation>
    <scope>NUCLEOTIDE SEQUENCE [LARGE SCALE GENOMIC DNA]</scope>
    <source>
        <strain evidence="1">JMC-PN-2008</strain>
    </source>
</reference>
<dbReference type="PANTHER" id="PTHR36686">
    <property type="entry name" value="SYNAPTONEMAL COMPLEX CENTRAL ELEMENT PROTEIN 3"/>
    <property type="match status" value="1"/>
</dbReference>
<keyword evidence="2" id="KW-1185">Reference proteome</keyword>
<dbReference type="EMBL" id="JAUZQC010000010">
    <property type="protein sequence ID" value="KAK5865070.1"/>
    <property type="molecule type" value="Genomic_DNA"/>
</dbReference>
<organism evidence="1 2">
    <name type="scientific">Eleginops maclovinus</name>
    <name type="common">Patagonian blennie</name>
    <name type="synonym">Eleginus maclovinus</name>
    <dbReference type="NCBI Taxonomy" id="56733"/>
    <lineage>
        <taxon>Eukaryota</taxon>
        <taxon>Metazoa</taxon>
        <taxon>Chordata</taxon>
        <taxon>Craniata</taxon>
        <taxon>Vertebrata</taxon>
        <taxon>Euteleostomi</taxon>
        <taxon>Actinopterygii</taxon>
        <taxon>Neopterygii</taxon>
        <taxon>Teleostei</taxon>
        <taxon>Neoteleostei</taxon>
        <taxon>Acanthomorphata</taxon>
        <taxon>Eupercaria</taxon>
        <taxon>Perciformes</taxon>
        <taxon>Notothenioidei</taxon>
        <taxon>Eleginopidae</taxon>
        <taxon>Eleginops</taxon>
    </lineage>
</organism>
<dbReference type="GO" id="GO:0007130">
    <property type="term" value="P:synaptonemal complex assembly"/>
    <property type="evidence" value="ECO:0007669"/>
    <property type="project" value="InterPro"/>
</dbReference>
<dbReference type="GO" id="GO:0007131">
    <property type="term" value="P:reciprocal meiotic recombination"/>
    <property type="evidence" value="ECO:0007669"/>
    <property type="project" value="InterPro"/>
</dbReference>
<evidence type="ECO:0000313" key="1">
    <source>
        <dbReference type="EMBL" id="KAK5865070.1"/>
    </source>
</evidence>